<dbReference type="AlphaFoldDB" id="A0A1B7MDN5"/>
<feature type="transmembrane region" description="Helical" evidence="1">
    <location>
        <begin position="56"/>
        <end position="76"/>
    </location>
</feature>
<dbReference type="OrthoDB" id="3349377at2759"/>
<proteinExistence type="predicted"/>
<accession>A0A1B7MDN5</accession>
<dbReference type="Proteomes" id="UP000092154">
    <property type="component" value="Unassembled WGS sequence"/>
</dbReference>
<dbReference type="EMBL" id="KV450050">
    <property type="protein sequence ID" value="OAX30705.1"/>
    <property type="molecule type" value="Genomic_DNA"/>
</dbReference>
<gene>
    <name evidence="2" type="ORF">K503DRAFT_778062</name>
</gene>
<keyword evidence="1" id="KW-0472">Membrane</keyword>
<reference evidence="2 3" key="1">
    <citation type="submission" date="2016-06" db="EMBL/GenBank/DDBJ databases">
        <title>Comparative genomics of the ectomycorrhizal sister species Rhizopogon vinicolor and Rhizopogon vesiculosus (Basidiomycota: Boletales) reveals a divergence of the mating type B locus.</title>
        <authorList>
            <consortium name="DOE Joint Genome Institute"/>
            <person name="Mujic A.B."/>
            <person name="Kuo A."/>
            <person name="Tritt A."/>
            <person name="Lipzen A."/>
            <person name="Chen C."/>
            <person name="Johnson J."/>
            <person name="Sharma A."/>
            <person name="Barry K."/>
            <person name="Grigoriev I.V."/>
            <person name="Spatafora J.W."/>
        </authorList>
    </citation>
    <scope>NUCLEOTIDE SEQUENCE [LARGE SCALE GENOMIC DNA]</scope>
    <source>
        <strain evidence="2 3">AM-OR11-026</strain>
    </source>
</reference>
<dbReference type="InParanoid" id="A0A1B7MDN5"/>
<evidence type="ECO:0000256" key="1">
    <source>
        <dbReference type="SAM" id="Phobius"/>
    </source>
</evidence>
<evidence type="ECO:0000313" key="2">
    <source>
        <dbReference type="EMBL" id="OAX30705.1"/>
    </source>
</evidence>
<evidence type="ECO:0000313" key="3">
    <source>
        <dbReference type="Proteomes" id="UP000092154"/>
    </source>
</evidence>
<keyword evidence="1" id="KW-1133">Transmembrane helix</keyword>
<organism evidence="2 3">
    <name type="scientific">Rhizopogon vinicolor AM-OR11-026</name>
    <dbReference type="NCBI Taxonomy" id="1314800"/>
    <lineage>
        <taxon>Eukaryota</taxon>
        <taxon>Fungi</taxon>
        <taxon>Dikarya</taxon>
        <taxon>Basidiomycota</taxon>
        <taxon>Agaricomycotina</taxon>
        <taxon>Agaricomycetes</taxon>
        <taxon>Agaricomycetidae</taxon>
        <taxon>Boletales</taxon>
        <taxon>Suillineae</taxon>
        <taxon>Rhizopogonaceae</taxon>
        <taxon>Rhizopogon</taxon>
    </lineage>
</organism>
<name>A0A1B7MDN5_9AGAM</name>
<protein>
    <submittedName>
        <fullName evidence="2">Uncharacterized protein</fullName>
    </submittedName>
</protein>
<keyword evidence="3" id="KW-1185">Reference proteome</keyword>
<keyword evidence="1" id="KW-0812">Transmembrane</keyword>
<sequence length="86" mass="10200">MIVVSNDPSLWPTINNSRQTSYANGSCRISSITQYLTMGSQLHTWLWWYTIWRQRWSLMTILYLGARYSGIPYIVYVRKAKEMEIC</sequence>